<evidence type="ECO:0000313" key="3">
    <source>
        <dbReference type="Proteomes" id="UP000002226"/>
    </source>
</evidence>
<dbReference type="EMBL" id="AAYL02000128">
    <property type="protein sequence ID" value="ESS32743.1"/>
    <property type="molecule type" value="Genomic_DNA"/>
</dbReference>
<keyword evidence="1 2" id="KW-0812">Transmembrane</keyword>
<reference evidence="2" key="1">
    <citation type="submission" date="2013-08" db="EMBL/GenBank/DDBJ databases">
        <authorList>
            <person name="Sibley D."/>
            <person name="Venepally P."/>
            <person name="Karamycheva S."/>
            <person name="Hadjithomas M."/>
            <person name="Khan A."/>
            <person name="Brunk B."/>
            <person name="Roos D."/>
            <person name="Caler E."/>
            <person name="Lorenzi H."/>
        </authorList>
    </citation>
    <scope>NUCLEOTIDE SEQUENCE</scope>
    <source>
        <strain evidence="2">VEG</strain>
    </source>
</reference>
<gene>
    <name evidence="2" type="ORF">TGVEG_227940</name>
</gene>
<feature type="transmembrane region" description="Helical" evidence="1">
    <location>
        <begin position="210"/>
        <end position="231"/>
    </location>
</feature>
<name>V4ZBU1_TOXGV</name>
<accession>V4ZBU1</accession>
<evidence type="ECO:0000256" key="1">
    <source>
        <dbReference type="SAM" id="Phobius"/>
    </source>
</evidence>
<evidence type="ECO:0000313" key="2">
    <source>
        <dbReference type="EMBL" id="ESS32743.1"/>
    </source>
</evidence>
<keyword evidence="1" id="KW-0472">Membrane</keyword>
<proteinExistence type="predicted"/>
<organism evidence="2 3">
    <name type="scientific">Toxoplasma gondii (strain ATCC 50861 / VEG)</name>
    <dbReference type="NCBI Taxonomy" id="432359"/>
    <lineage>
        <taxon>Eukaryota</taxon>
        <taxon>Sar</taxon>
        <taxon>Alveolata</taxon>
        <taxon>Apicomplexa</taxon>
        <taxon>Conoidasida</taxon>
        <taxon>Coccidia</taxon>
        <taxon>Eucoccidiorida</taxon>
        <taxon>Eimeriorina</taxon>
        <taxon>Sarcocystidae</taxon>
        <taxon>Toxoplasma</taxon>
    </lineage>
</organism>
<dbReference type="AlphaFoldDB" id="V4ZBU1"/>
<dbReference type="Proteomes" id="UP000002226">
    <property type="component" value="Unassembled WGS sequence"/>
</dbReference>
<dbReference type="VEuPathDB" id="ToxoDB:TGVEG_227940"/>
<dbReference type="OMA" id="WCFERVC"/>
<keyword evidence="1" id="KW-1133">Transmembrane helix</keyword>
<protein>
    <submittedName>
        <fullName evidence="2">Transmembrane protein</fullName>
    </submittedName>
</protein>
<dbReference type="PaxDb" id="5811-TGME49_027940"/>
<keyword evidence="3" id="KW-1185">Reference proteome</keyword>
<sequence>MKWFLRTTTYGLSVLTREEKERKRLLLFLHFPLACASRSLVAWTRISFLDPGWPPCISFVSMPLSVAIEFSFSACLPRFPFYVCLVVASFSLSVSHPFAPAAPFSHRFFFSVFLYRSPLLGVRTVTLSLHYRRRFSSSESVSAWVPLSRSHSWCFERVCREKLFRISFCLLMEIKRVIKRSSKMSKHHISCLFHSQENGFSRDVSTALHLFIGHFFPSLLLTSSFLLAAVFTDISFPSAHSGGH</sequence>
<comment type="caution">
    <text evidence="2">The sequence shown here is derived from an EMBL/GenBank/DDBJ whole genome shotgun (WGS) entry which is preliminary data.</text>
</comment>